<proteinExistence type="predicted"/>
<accession>A0AAV0L2C3</accession>
<comment type="caution">
    <text evidence="2">The sequence shown here is derived from an EMBL/GenBank/DDBJ whole genome shotgun (WGS) entry which is preliminary data.</text>
</comment>
<organism evidence="2 3">
    <name type="scientific">Linum tenue</name>
    <dbReference type="NCBI Taxonomy" id="586396"/>
    <lineage>
        <taxon>Eukaryota</taxon>
        <taxon>Viridiplantae</taxon>
        <taxon>Streptophyta</taxon>
        <taxon>Embryophyta</taxon>
        <taxon>Tracheophyta</taxon>
        <taxon>Spermatophyta</taxon>
        <taxon>Magnoliopsida</taxon>
        <taxon>eudicotyledons</taxon>
        <taxon>Gunneridae</taxon>
        <taxon>Pentapetalae</taxon>
        <taxon>rosids</taxon>
        <taxon>fabids</taxon>
        <taxon>Malpighiales</taxon>
        <taxon>Linaceae</taxon>
        <taxon>Linum</taxon>
    </lineage>
</organism>
<evidence type="ECO:0000313" key="3">
    <source>
        <dbReference type="Proteomes" id="UP001154282"/>
    </source>
</evidence>
<feature type="non-terminal residue" evidence="2">
    <location>
        <position position="181"/>
    </location>
</feature>
<dbReference type="Proteomes" id="UP001154282">
    <property type="component" value="Unassembled WGS sequence"/>
</dbReference>
<dbReference type="EMBL" id="CAMGYJ010000006">
    <property type="protein sequence ID" value="CAI0428588.1"/>
    <property type="molecule type" value="Genomic_DNA"/>
</dbReference>
<evidence type="ECO:0000313" key="2">
    <source>
        <dbReference type="EMBL" id="CAI0428588.1"/>
    </source>
</evidence>
<feature type="non-terminal residue" evidence="2">
    <location>
        <position position="1"/>
    </location>
</feature>
<sequence>SIQTLKPQAHSLSSSLSGGSAELFQHSLRLQSMAENLIVLSDEDADYPSTPISSRPKRLRATRAELGLDPAPTIFLMDDDPSPLKPTPSSSYAATVVPETPMSDVAAAGRCTVGLSAPEIRVPDFGSKTCGNGGVTRLEPKRFESVGCSGIGNWWESETVQIDDDDEAVWRARFSASVYSL</sequence>
<evidence type="ECO:0000256" key="1">
    <source>
        <dbReference type="SAM" id="MobiDB-lite"/>
    </source>
</evidence>
<feature type="region of interest" description="Disordered" evidence="1">
    <location>
        <begin position="72"/>
        <end position="91"/>
    </location>
</feature>
<reference evidence="2" key="1">
    <citation type="submission" date="2022-08" db="EMBL/GenBank/DDBJ databases">
        <authorList>
            <person name="Gutierrez-Valencia J."/>
        </authorList>
    </citation>
    <scope>NUCLEOTIDE SEQUENCE</scope>
</reference>
<dbReference type="AlphaFoldDB" id="A0AAV0L2C3"/>
<protein>
    <submittedName>
        <fullName evidence="2">Uncharacterized protein</fullName>
    </submittedName>
</protein>
<gene>
    <name evidence="2" type="ORF">LITE_LOCUS21734</name>
</gene>
<keyword evidence="3" id="KW-1185">Reference proteome</keyword>
<name>A0AAV0L2C3_9ROSI</name>